<evidence type="ECO:0000313" key="3">
    <source>
        <dbReference type="EMBL" id="KAL2079283.1"/>
    </source>
</evidence>
<dbReference type="PANTHER" id="PTHR10133">
    <property type="entry name" value="DNA POLYMERASE I"/>
    <property type="match status" value="1"/>
</dbReference>
<dbReference type="Proteomes" id="UP001591681">
    <property type="component" value="Unassembled WGS sequence"/>
</dbReference>
<keyword evidence="4" id="KW-1185">Reference proteome</keyword>
<proteinExistence type="predicted"/>
<protein>
    <recommendedName>
        <fullName evidence="2">DNA-directed DNA polymerase family A palm domain-containing protein</fullName>
    </recommendedName>
</protein>
<dbReference type="InterPro" id="IPR043502">
    <property type="entry name" value="DNA/RNA_pol_sf"/>
</dbReference>
<reference evidence="3 4" key="1">
    <citation type="submission" date="2024-09" db="EMBL/GenBank/DDBJ databases">
        <title>A chromosome-level genome assembly of Gray's grenadier anchovy, Coilia grayii.</title>
        <authorList>
            <person name="Fu Z."/>
        </authorList>
    </citation>
    <scope>NUCLEOTIDE SEQUENCE [LARGE SCALE GENOMIC DNA]</scope>
    <source>
        <strain evidence="3">G4</strain>
        <tissue evidence="3">Muscle</tissue>
    </source>
</reference>
<dbReference type="InterPro" id="IPR001098">
    <property type="entry name" value="DNA-dir_DNA_pol_A_palm_dom"/>
</dbReference>
<dbReference type="GO" id="GO:0006260">
    <property type="term" value="P:DNA replication"/>
    <property type="evidence" value="ECO:0007669"/>
    <property type="project" value="UniProtKB-KW"/>
</dbReference>
<dbReference type="PANTHER" id="PTHR10133:SF27">
    <property type="entry name" value="DNA POLYMERASE NU"/>
    <property type="match status" value="1"/>
</dbReference>
<dbReference type="AlphaFoldDB" id="A0ABD1IWD7"/>
<name>A0ABD1IWD7_9TELE</name>
<dbReference type="GO" id="GO:0006281">
    <property type="term" value="P:DNA repair"/>
    <property type="evidence" value="ECO:0007669"/>
    <property type="project" value="UniProtKB-ARBA"/>
</dbReference>
<dbReference type="SMART" id="SM00482">
    <property type="entry name" value="POLAc"/>
    <property type="match status" value="1"/>
</dbReference>
<dbReference type="EMBL" id="JBHFQA010000022">
    <property type="protein sequence ID" value="KAL2079283.1"/>
    <property type="molecule type" value="Genomic_DNA"/>
</dbReference>
<gene>
    <name evidence="3" type="ORF">ACEWY4_025027</name>
</gene>
<comment type="caution">
    <text evidence="3">The sequence shown here is derived from an EMBL/GenBank/DDBJ whole genome shotgun (WGS) entry which is preliminary data.</text>
</comment>
<accession>A0ABD1IWD7</accession>
<dbReference type="Gene3D" id="3.30.70.370">
    <property type="match status" value="1"/>
</dbReference>
<evidence type="ECO:0000313" key="4">
    <source>
        <dbReference type="Proteomes" id="UP001591681"/>
    </source>
</evidence>
<dbReference type="PRINTS" id="PR00868">
    <property type="entry name" value="DNAPOLI"/>
</dbReference>
<organism evidence="3 4">
    <name type="scientific">Coilia grayii</name>
    <name type="common">Gray's grenadier anchovy</name>
    <dbReference type="NCBI Taxonomy" id="363190"/>
    <lineage>
        <taxon>Eukaryota</taxon>
        <taxon>Metazoa</taxon>
        <taxon>Chordata</taxon>
        <taxon>Craniata</taxon>
        <taxon>Vertebrata</taxon>
        <taxon>Euteleostomi</taxon>
        <taxon>Actinopterygii</taxon>
        <taxon>Neopterygii</taxon>
        <taxon>Teleostei</taxon>
        <taxon>Clupei</taxon>
        <taxon>Clupeiformes</taxon>
        <taxon>Clupeoidei</taxon>
        <taxon>Engraulidae</taxon>
        <taxon>Coilinae</taxon>
        <taxon>Coilia</taxon>
    </lineage>
</organism>
<dbReference type="Gene3D" id="1.10.150.20">
    <property type="entry name" value="5' to 3' exonuclease, C-terminal subdomain"/>
    <property type="match status" value="1"/>
</dbReference>
<evidence type="ECO:0000256" key="1">
    <source>
        <dbReference type="ARBA" id="ARBA00022705"/>
    </source>
</evidence>
<keyword evidence="1" id="KW-0235">DNA replication</keyword>
<feature type="domain" description="DNA-directed DNA polymerase family A palm" evidence="2">
    <location>
        <begin position="1"/>
        <end position="117"/>
    </location>
</feature>
<evidence type="ECO:0000259" key="2">
    <source>
        <dbReference type="SMART" id="SM00482"/>
    </source>
</evidence>
<dbReference type="SUPFAM" id="SSF56672">
    <property type="entry name" value="DNA/RNA polymerases"/>
    <property type="match status" value="1"/>
</dbReference>
<sequence length="171" mass="18797">MVRSPVIRRHPSPPRAAEDLISQIVERRPVVGGRGKSYVVSIMGRRRVLPHINSADWGVRNQAERQAVNFVVQGSAADLCKMAMIRIFSHITSSATLTARLVAQIHDELLFEVEDEQLQEFALLVKSTMESLQHIDSLGVHLTVQLKVVVSSGSSWGSMSELSLPATSSCP</sequence>
<dbReference type="InterPro" id="IPR002298">
    <property type="entry name" value="DNA_polymerase_A"/>
</dbReference>
<dbReference type="Pfam" id="PF00476">
    <property type="entry name" value="DNA_pol_A"/>
    <property type="match status" value="1"/>
</dbReference>